<dbReference type="PANTHER" id="PTHR22946">
    <property type="entry name" value="DIENELACTONE HYDROLASE DOMAIN-CONTAINING PROTEIN-RELATED"/>
    <property type="match status" value="1"/>
</dbReference>
<sequence length="273" mass="29652">MAVGVPAFADPVGFPGAQGTGYPWVEQVTADLVVPPGDGKRPALVILHGSGGIDGRGAFHAAEMQRRGFATLEVLMFPPGGRPREGHHVNLTHAYGALKYLAGRDDIDPGRIAVMGFSFGANLAIRTASAPTREAFDDDLGGLRFAVHVAFYPTCWTHARLQTNPRHPQFGTFDRLTGAPVLILAGGQDDYGRPDDCARFARMLEDKPGARIDLEFYPQATHGWDGQTDRERFIYDAMAFEGRGGKVRLTPDPEIAERSRRRAADFLAGVLEP</sequence>
<dbReference type="PANTHER" id="PTHR22946:SF9">
    <property type="entry name" value="POLYKETIDE TRANSFERASE AF380"/>
    <property type="match status" value="1"/>
</dbReference>
<accession>A0A178MYI4</accession>
<evidence type="ECO:0000259" key="2">
    <source>
        <dbReference type="Pfam" id="PF01738"/>
    </source>
</evidence>
<comment type="caution">
    <text evidence="3">The sequence shown here is derived from an EMBL/GenBank/DDBJ whole genome shotgun (WGS) entry which is preliminary data.</text>
</comment>
<dbReference type="GO" id="GO:0052689">
    <property type="term" value="F:carboxylic ester hydrolase activity"/>
    <property type="evidence" value="ECO:0007669"/>
    <property type="project" value="UniProtKB-ARBA"/>
</dbReference>
<proteinExistence type="predicted"/>
<evidence type="ECO:0000313" key="4">
    <source>
        <dbReference type="Proteomes" id="UP000078543"/>
    </source>
</evidence>
<dbReference type="Gene3D" id="3.40.50.1820">
    <property type="entry name" value="alpha/beta hydrolase"/>
    <property type="match status" value="1"/>
</dbReference>
<keyword evidence="1" id="KW-0378">Hydrolase</keyword>
<reference evidence="3 4" key="1">
    <citation type="submission" date="2016-04" db="EMBL/GenBank/DDBJ databases">
        <title>Draft genome sequence of freshwater magnetotactic bacteria Magnetospirillum marisnigri SP-1 and Magnetospirillum moscoviense BB-1.</title>
        <authorList>
            <person name="Koziaeva V."/>
            <person name="Dziuba M.V."/>
            <person name="Ivanov T.M."/>
            <person name="Kuznetsov B."/>
            <person name="Grouzdev D.S."/>
        </authorList>
    </citation>
    <scope>NUCLEOTIDE SEQUENCE [LARGE SCALE GENOMIC DNA]</scope>
    <source>
        <strain evidence="3 4">BB-1</strain>
    </source>
</reference>
<organism evidence="3 4">
    <name type="scientific">Magnetospirillum moscoviense</name>
    <dbReference type="NCBI Taxonomy" id="1437059"/>
    <lineage>
        <taxon>Bacteria</taxon>
        <taxon>Pseudomonadati</taxon>
        <taxon>Pseudomonadota</taxon>
        <taxon>Alphaproteobacteria</taxon>
        <taxon>Rhodospirillales</taxon>
        <taxon>Rhodospirillaceae</taxon>
        <taxon>Magnetospirillum</taxon>
    </lineage>
</organism>
<feature type="domain" description="Dienelactone hydrolase" evidence="2">
    <location>
        <begin position="96"/>
        <end position="239"/>
    </location>
</feature>
<dbReference type="AlphaFoldDB" id="A0A178MYI4"/>
<name>A0A178MYI4_9PROT</name>
<protein>
    <recommendedName>
        <fullName evidence="2">Dienelactone hydrolase domain-containing protein</fullName>
    </recommendedName>
</protein>
<evidence type="ECO:0000313" key="3">
    <source>
        <dbReference type="EMBL" id="OAN56896.1"/>
    </source>
</evidence>
<dbReference type="InterPro" id="IPR029058">
    <property type="entry name" value="AB_hydrolase_fold"/>
</dbReference>
<dbReference type="SUPFAM" id="SSF53474">
    <property type="entry name" value="alpha/beta-Hydrolases"/>
    <property type="match status" value="1"/>
</dbReference>
<gene>
    <name evidence="3" type="ORF">A6A05_07970</name>
</gene>
<dbReference type="EMBL" id="LWQU01000085">
    <property type="protein sequence ID" value="OAN56896.1"/>
    <property type="molecule type" value="Genomic_DNA"/>
</dbReference>
<dbReference type="STRING" id="1437059.A6A05_07970"/>
<dbReference type="Proteomes" id="UP000078543">
    <property type="component" value="Unassembled WGS sequence"/>
</dbReference>
<dbReference type="InterPro" id="IPR002925">
    <property type="entry name" value="Dienelactn_hydro"/>
</dbReference>
<evidence type="ECO:0000256" key="1">
    <source>
        <dbReference type="ARBA" id="ARBA00022801"/>
    </source>
</evidence>
<dbReference type="InterPro" id="IPR050261">
    <property type="entry name" value="FrsA_esterase"/>
</dbReference>
<dbReference type="Pfam" id="PF01738">
    <property type="entry name" value="DLH"/>
    <property type="match status" value="1"/>
</dbReference>
<keyword evidence="4" id="KW-1185">Reference proteome</keyword>